<dbReference type="AlphaFoldDB" id="A0A9Q8YD90"/>
<gene>
    <name evidence="2" type="ORF">NE863_21710</name>
</gene>
<organism evidence="2 3">
    <name type="scientific">Ensifer adhaerens</name>
    <name type="common">Sinorhizobium morelense</name>
    <dbReference type="NCBI Taxonomy" id="106592"/>
    <lineage>
        <taxon>Bacteria</taxon>
        <taxon>Pseudomonadati</taxon>
        <taxon>Pseudomonadota</taxon>
        <taxon>Alphaproteobacteria</taxon>
        <taxon>Hyphomicrobiales</taxon>
        <taxon>Rhizobiaceae</taxon>
        <taxon>Sinorhizobium/Ensifer group</taxon>
        <taxon>Ensifer</taxon>
    </lineage>
</organism>
<dbReference type="Proteomes" id="UP001055460">
    <property type="component" value="Plasmid pA"/>
</dbReference>
<keyword evidence="2" id="KW-0614">Plasmid</keyword>
<feature type="compositionally biased region" description="Basic and acidic residues" evidence="1">
    <location>
        <begin position="60"/>
        <end position="78"/>
    </location>
</feature>
<evidence type="ECO:0000256" key="1">
    <source>
        <dbReference type="SAM" id="MobiDB-lite"/>
    </source>
</evidence>
<protein>
    <submittedName>
        <fullName evidence="2">Uncharacterized protein</fullName>
    </submittedName>
</protein>
<geneLocation type="plasmid" evidence="2 3">
    <name>pA</name>
</geneLocation>
<sequence>MENVRTTYLRLLIVLKLAIALSLAVLPFSTASGMMHAAAHGSMQIEAAANPMQAATEHCPSLDKGKVKPAKESGKSDKKDCCKTFCAAVAVLGDVDGSHPAFPRSIRNFGPHPQLTPGELDGLHRPPRA</sequence>
<evidence type="ECO:0000313" key="2">
    <source>
        <dbReference type="EMBL" id="USJ26568.1"/>
    </source>
</evidence>
<dbReference type="EMBL" id="CP098808">
    <property type="protein sequence ID" value="USJ26568.1"/>
    <property type="molecule type" value="Genomic_DNA"/>
</dbReference>
<proteinExistence type="predicted"/>
<dbReference type="OrthoDB" id="8277802at2"/>
<dbReference type="RefSeq" id="WP_112974736.1">
    <property type="nucleotide sequence ID" value="NZ_CP098808.1"/>
</dbReference>
<evidence type="ECO:0000313" key="3">
    <source>
        <dbReference type="Proteomes" id="UP001055460"/>
    </source>
</evidence>
<feature type="region of interest" description="Disordered" evidence="1">
    <location>
        <begin position="102"/>
        <end position="129"/>
    </location>
</feature>
<feature type="region of interest" description="Disordered" evidence="1">
    <location>
        <begin position="56"/>
        <end position="78"/>
    </location>
</feature>
<accession>A0A9Q8YD90</accession>
<reference evidence="2" key="1">
    <citation type="submission" date="2022-06" db="EMBL/GenBank/DDBJ databases">
        <title>Physiological and biochemical characterization and genomic elucidation of a strain of the genus Ensifer adhaerens M8 that combines arsenic oxidation and chromium reduction.</title>
        <authorList>
            <person name="Li X."/>
            <person name="Yu c."/>
        </authorList>
    </citation>
    <scope>NUCLEOTIDE SEQUENCE</scope>
    <source>
        <strain evidence="2">M8</strain>
        <plasmid evidence="2">pA</plasmid>
    </source>
</reference>
<name>A0A9Q8YD90_ENSAD</name>